<sequence>MAAVAHKILLFLKIFCGFFHSIVEFFSTKRKSVADKVVVITGAARGIGKEMALLFAALNAKVVVLDIDEVRTVCNVAYILVSLRLQTRLVADFQVENRKTADAITKAGGRAYAQECDVANPEVMKKVAQSLLHHPEIGIPDILICNAGVLIPNLFCEQSDVDIKKTMDINLLGFFWTLRAFLPHMIRNGSGHIVAMASTASFYGLPSSTSYT</sequence>
<dbReference type="InterPro" id="IPR002347">
    <property type="entry name" value="SDR_fam"/>
</dbReference>
<feature type="chain" id="PRO_5043139927" evidence="3">
    <location>
        <begin position="22"/>
        <end position="212"/>
    </location>
</feature>
<dbReference type="WBParaSite" id="SBAD_0000166101-mRNA-1">
    <property type="protein sequence ID" value="SBAD_0000166101-mRNA-1"/>
    <property type="gene ID" value="SBAD_0000166101"/>
</dbReference>
<dbReference type="PRINTS" id="PR00081">
    <property type="entry name" value="GDHRDH"/>
</dbReference>
<evidence type="ECO:0000256" key="3">
    <source>
        <dbReference type="SAM" id="SignalP"/>
    </source>
</evidence>
<feature type="signal peptide" evidence="3">
    <location>
        <begin position="1"/>
        <end position="21"/>
    </location>
</feature>
<dbReference type="Pfam" id="PF00106">
    <property type="entry name" value="adh_short"/>
    <property type="match status" value="2"/>
</dbReference>
<keyword evidence="5" id="KW-1185">Reference proteome</keyword>
<dbReference type="SUPFAM" id="SSF51735">
    <property type="entry name" value="NAD(P)-binding Rossmann-fold domains"/>
    <property type="match status" value="1"/>
</dbReference>
<reference evidence="4 5" key="2">
    <citation type="submission" date="2018-11" db="EMBL/GenBank/DDBJ databases">
        <authorList>
            <consortium name="Pathogen Informatics"/>
        </authorList>
    </citation>
    <scope>NUCLEOTIDE SEQUENCE [LARGE SCALE GENOMIC DNA]</scope>
</reference>
<reference evidence="6" key="1">
    <citation type="submission" date="2016-06" db="UniProtKB">
        <authorList>
            <consortium name="WormBaseParasite"/>
        </authorList>
    </citation>
    <scope>IDENTIFICATION</scope>
</reference>
<dbReference type="Gene3D" id="3.40.50.720">
    <property type="entry name" value="NAD(P)-binding Rossmann-like Domain"/>
    <property type="match status" value="1"/>
</dbReference>
<evidence type="ECO:0000313" key="5">
    <source>
        <dbReference type="Proteomes" id="UP000270296"/>
    </source>
</evidence>
<dbReference type="PANTHER" id="PTHR24322">
    <property type="entry name" value="PKSB"/>
    <property type="match status" value="1"/>
</dbReference>
<dbReference type="PANTHER" id="PTHR24322:SF736">
    <property type="entry name" value="RETINOL DEHYDROGENASE 10"/>
    <property type="match status" value="1"/>
</dbReference>
<dbReference type="InterPro" id="IPR036291">
    <property type="entry name" value="NAD(P)-bd_dom_sf"/>
</dbReference>
<evidence type="ECO:0000256" key="2">
    <source>
        <dbReference type="ARBA" id="ARBA00023002"/>
    </source>
</evidence>
<comment type="similarity">
    <text evidence="1">Belongs to the short-chain dehydrogenases/reductases (SDR) family.</text>
</comment>
<proteinExistence type="inferred from homology"/>
<gene>
    <name evidence="4" type="ORF">SBAD_LOCUS1590</name>
</gene>
<dbReference type="Proteomes" id="UP000270296">
    <property type="component" value="Unassembled WGS sequence"/>
</dbReference>
<dbReference type="OrthoDB" id="10253736at2759"/>
<evidence type="ECO:0000313" key="4">
    <source>
        <dbReference type="EMBL" id="VDO94822.1"/>
    </source>
</evidence>
<name>A0A183ID96_9BILA</name>
<evidence type="ECO:0000256" key="1">
    <source>
        <dbReference type="ARBA" id="ARBA00006484"/>
    </source>
</evidence>
<protein>
    <submittedName>
        <fullName evidence="6">Hydroxysteroid 17-beta dehydrogenase 11</fullName>
    </submittedName>
</protein>
<keyword evidence="3" id="KW-0732">Signal</keyword>
<evidence type="ECO:0000313" key="6">
    <source>
        <dbReference type="WBParaSite" id="SBAD_0000166101-mRNA-1"/>
    </source>
</evidence>
<dbReference type="AlphaFoldDB" id="A0A183ID96"/>
<accession>A0A183ID96</accession>
<keyword evidence="2" id="KW-0560">Oxidoreductase</keyword>
<organism evidence="6">
    <name type="scientific">Soboliphyme baturini</name>
    <dbReference type="NCBI Taxonomy" id="241478"/>
    <lineage>
        <taxon>Eukaryota</taxon>
        <taxon>Metazoa</taxon>
        <taxon>Ecdysozoa</taxon>
        <taxon>Nematoda</taxon>
        <taxon>Enoplea</taxon>
        <taxon>Dorylaimia</taxon>
        <taxon>Dioctophymatida</taxon>
        <taxon>Dioctophymatoidea</taxon>
        <taxon>Soboliphymatidae</taxon>
        <taxon>Soboliphyme</taxon>
    </lineage>
</organism>
<dbReference type="EMBL" id="UZAM01006877">
    <property type="protein sequence ID" value="VDO94822.1"/>
    <property type="molecule type" value="Genomic_DNA"/>
</dbReference>
<dbReference type="GO" id="GO:0016616">
    <property type="term" value="F:oxidoreductase activity, acting on the CH-OH group of donors, NAD or NADP as acceptor"/>
    <property type="evidence" value="ECO:0007669"/>
    <property type="project" value="TreeGrafter"/>
</dbReference>